<dbReference type="SUPFAM" id="SSF54862">
    <property type="entry name" value="4Fe-4S ferredoxins"/>
    <property type="match status" value="1"/>
</dbReference>
<name>A0A343TLS6_9EURY</name>
<dbReference type="PANTHER" id="PTHR43687:SF4">
    <property type="entry name" value="BLR5484 PROTEIN"/>
    <property type="match status" value="1"/>
</dbReference>
<feature type="domain" description="4Fe-4S ferredoxin-type" evidence="5">
    <location>
        <begin position="12"/>
        <end position="41"/>
    </location>
</feature>
<keyword evidence="1" id="KW-0004">4Fe-4S</keyword>
<protein>
    <submittedName>
        <fullName evidence="6">2-oxoglutarate ferredoxin oxidoreductase subunit delta</fullName>
        <ecNumber evidence="6">1.2.7.3</ecNumber>
    </submittedName>
</protein>
<keyword evidence="2" id="KW-0479">Metal-binding</keyword>
<evidence type="ECO:0000259" key="5">
    <source>
        <dbReference type="PROSITE" id="PS51379"/>
    </source>
</evidence>
<dbReference type="AlphaFoldDB" id="A0A343TLS6"/>
<evidence type="ECO:0000313" key="7">
    <source>
        <dbReference type="Proteomes" id="UP000263012"/>
    </source>
</evidence>
<evidence type="ECO:0000256" key="4">
    <source>
        <dbReference type="ARBA" id="ARBA00023014"/>
    </source>
</evidence>
<feature type="domain" description="4Fe-4S ferredoxin-type" evidence="5">
    <location>
        <begin position="43"/>
        <end position="73"/>
    </location>
</feature>
<dbReference type="KEGG" id="hdf:AArcSl_2426"/>
<dbReference type="GeneID" id="37878785"/>
<dbReference type="RefSeq" id="WP_119819648.1">
    <property type="nucleotide sequence ID" value="NZ_CP025066.1"/>
</dbReference>
<dbReference type="GO" id="GO:0047553">
    <property type="term" value="F:2-oxoglutarate synthase activity"/>
    <property type="evidence" value="ECO:0007669"/>
    <property type="project" value="UniProtKB-EC"/>
</dbReference>
<evidence type="ECO:0000256" key="1">
    <source>
        <dbReference type="ARBA" id="ARBA00022485"/>
    </source>
</evidence>
<reference evidence="7" key="1">
    <citation type="submission" date="2017-11" db="EMBL/GenBank/DDBJ databases">
        <title>Phenotypic and genomic properties of facultatively anaerobic sulfur-reducing natronoarchaea from hypersaline soda lakes.</title>
        <authorList>
            <person name="Sorokin D.Y."/>
            <person name="Kublanov I.V."/>
            <person name="Roman P."/>
            <person name="Sinninghe Damste J.S."/>
            <person name="Golyshin P.N."/>
            <person name="Rojo D."/>
            <person name="Ciordia S."/>
            <person name="Mena M.D.C."/>
            <person name="Ferrer M."/>
            <person name="Messina E."/>
            <person name="Smedile F."/>
            <person name="La Spada G."/>
            <person name="La Cono V."/>
            <person name="Yakimov M.M."/>
        </authorList>
    </citation>
    <scope>NUCLEOTIDE SEQUENCE [LARGE SCALE GENOMIC DNA]</scope>
    <source>
        <strain evidence="7">AArc-Sl</strain>
    </source>
</reference>
<dbReference type="Pfam" id="PF13237">
    <property type="entry name" value="Fer4_10"/>
    <property type="match status" value="1"/>
</dbReference>
<evidence type="ECO:0000313" key="6">
    <source>
        <dbReference type="EMBL" id="AUX10048.1"/>
    </source>
</evidence>
<dbReference type="GO" id="GO:0051539">
    <property type="term" value="F:4 iron, 4 sulfur cluster binding"/>
    <property type="evidence" value="ECO:0007669"/>
    <property type="project" value="UniProtKB-KW"/>
</dbReference>
<dbReference type="Proteomes" id="UP000263012">
    <property type="component" value="Chromosome"/>
</dbReference>
<accession>A0A343TLS6</accession>
<dbReference type="InterPro" id="IPR017896">
    <property type="entry name" value="4Fe4S_Fe-S-bd"/>
</dbReference>
<dbReference type="InterPro" id="IPR050572">
    <property type="entry name" value="Fe-S_Ferredoxin"/>
</dbReference>
<keyword evidence="3" id="KW-0408">Iron</keyword>
<gene>
    <name evidence="6" type="primary">oorD2</name>
    <name evidence="6" type="ORF">AArcSl_2426</name>
</gene>
<evidence type="ECO:0000256" key="3">
    <source>
        <dbReference type="ARBA" id="ARBA00023004"/>
    </source>
</evidence>
<evidence type="ECO:0000256" key="2">
    <source>
        <dbReference type="ARBA" id="ARBA00022723"/>
    </source>
</evidence>
<dbReference type="EMBL" id="CP025066">
    <property type="protein sequence ID" value="AUX10048.1"/>
    <property type="molecule type" value="Genomic_DNA"/>
</dbReference>
<keyword evidence="6" id="KW-0560">Oxidoreductase</keyword>
<dbReference type="Gene3D" id="3.30.70.20">
    <property type="match status" value="1"/>
</dbReference>
<dbReference type="PROSITE" id="PS00198">
    <property type="entry name" value="4FE4S_FER_1"/>
    <property type="match status" value="2"/>
</dbReference>
<keyword evidence="7" id="KW-1185">Reference proteome</keyword>
<dbReference type="GO" id="GO:0046872">
    <property type="term" value="F:metal ion binding"/>
    <property type="evidence" value="ECO:0007669"/>
    <property type="project" value="UniProtKB-KW"/>
</dbReference>
<dbReference type="InterPro" id="IPR017900">
    <property type="entry name" value="4Fe4S_Fe_S_CS"/>
</dbReference>
<keyword evidence="4" id="KW-0411">Iron-sulfur</keyword>
<dbReference type="PROSITE" id="PS51379">
    <property type="entry name" value="4FE4S_FER_2"/>
    <property type="match status" value="2"/>
</dbReference>
<organism evidence="6 7">
    <name type="scientific">Halalkaliarchaeum desulfuricum</name>
    <dbReference type="NCBI Taxonomy" id="2055893"/>
    <lineage>
        <taxon>Archaea</taxon>
        <taxon>Methanobacteriati</taxon>
        <taxon>Methanobacteriota</taxon>
        <taxon>Stenosarchaea group</taxon>
        <taxon>Halobacteria</taxon>
        <taxon>Halobacteriales</taxon>
        <taxon>Haloferacaceae</taxon>
        <taxon>Halalkaliarchaeum</taxon>
    </lineage>
</organism>
<sequence length="75" mass="7852">MGETITATGESVSISLDTRQCKACGICVARCPTDVFEAASLEDVPTLANVEDCVHCEICELLCPDFALEVSANAA</sequence>
<dbReference type="OrthoDB" id="51316at2157"/>
<proteinExistence type="predicted"/>
<dbReference type="EC" id="1.2.7.3" evidence="6"/>
<dbReference type="PANTHER" id="PTHR43687">
    <property type="entry name" value="ADENYLYLSULFATE REDUCTASE, BETA SUBUNIT"/>
    <property type="match status" value="1"/>
</dbReference>